<dbReference type="RefSeq" id="WP_114298825.1">
    <property type="nucleotide sequence ID" value="NZ_QPJT01000020.1"/>
</dbReference>
<name>A0A369ATR3_9FIRM</name>
<dbReference type="PROSITE" id="PS50943">
    <property type="entry name" value="HTH_CROC1"/>
    <property type="match status" value="1"/>
</dbReference>
<feature type="domain" description="HTH cro/C1-type" evidence="4">
    <location>
        <begin position="12"/>
        <end position="66"/>
    </location>
</feature>
<proteinExistence type="predicted"/>
<dbReference type="Proteomes" id="UP000253034">
    <property type="component" value="Unassembled WGS sequence"/>
</dbReference>
<dbReference type="Pfam" id="PF01381">
    <property type="entry name" value="HTH_3"/>
    <property type="match status" value="1"/>
</dbReference>
<evidence type="ECO:0000256" key="1">
    <source>
        <dbReference type="ARBA" id="ARBA00023015"/>
    </source>
</evidence>
<dbReference type="InterPro" id="IPR010982">
    <property type="entry name" value="Lambda_DNA-bd_dom_sf"/>
</dbReference>
<sequence length="110" mass="12638">MDLDYKKIGVRVRTERKALNLSREKFAEIIDLSVNYVGQIERGEKRFSVDTICRISECLHSSLDYLIKGVDLPNTDKPASELSYLLDKCSKYETSLITDVVKVLIPRIKE</sequence>
<dbReference type="CDD" id="cd00093">
    <property type="entry name" value="HTH_XRE"/>
    <property type="match status" value="1"/>
</dbReference>
<reference evidence="5 6" key="1">
    <citation type="submission" date="2018-07" db="EMBL/GenBank/DDBJ databases">
        <title>Genomic Encyclopedia of Type Strains, Phase IV (KMG-IV): sequencing the most valuable type-strain genomes for metagenomic binning, comparative biology and taxonomic classification.</title>
        <authorList>
            <person name="Goeker M."/>
        </authorList>
    </citation>
    <scope>NUCLEOTIDE SEQUENCE [LARGE SCALE GENOMIC DNA]</scope>
    <source>
        <strain evidence="5 6">DSM 27016</strain>
    </source>
</reference>
<keyword evidence="1" id="KW-0805">Transcription regulation</keyword>
<dbReference type="AlphaFoldDB" id="A0A369ATR3"/>
<organism evidence="5 6">
    <name type="scientific">Anaerobacterium chartisolvens</name>
    <dbReference type="NCBI Taxonomy" id="1297424"/>
    <lineage>
        <taxon>Bacteria</taxon>
        <taxon>Bacillati</taxon>
        <taxon>Bacillota</taxon>
        <taxon>Clostridia</taxon>
        <taxon>Eubacteriales</taxon>
        <taxon>Oscillospiraceae</taxon>
        <taxon>Anaerobacterium</taxon>
    </lineage>
</organism>
<gene>
    <name evidence="5" type="ORF">DFR58_12060</name>
</gene>
<dbReference type="GO" id="GO:0003700">
    <property type="term" value="F:DNA-binding transcription factor activity"/>
    <property type="evidence" value="ECO:0007669"/>
    <property type="project" value="TreeGrafter"/>
</dbReference>
<protein>
    <submittedName>
        <fullName evidence="5">Helix-turn-helix protein</fullName>
    </submittedName>
</protein>
<dbReference type="PANTHER" id="PTHR46797:SF23">
    <property type="entry name" value="HTH-TYPE TRANSCRIPTIONAL REGULATOR SUTR"/>
    <property type="match status" value="1"/>
</dbReference>
<dbReference type="Gene3D" id="1.10.260.40">
    <property type="entry name" value="lambda repressor-like DNA-binding domains"/>
    <property type="match status" value="1"/>
</dbReference>
<evidence type="ECO:0000256" key="3">
    <source>
        <dbReference type="ARBA" id="ARBA00023163"/>
    </source>
</evidence>
<dbReference type="SUPFAM" id="SSF47413">
    <property type="entry name" value="lambda repressor-like DNA-binding domains"/>
    <property type="match status" value="1"/>
</dbReference>
<evidence type="ECO:0000313" key="6">
    <source>
        <dbReference type="Proteomes" id="UP000253034"/>
    </source>
</evidence>
<dbReference type="PANTHER" id="PTHR46797">
    <property type="entry name" value="HTH-TYPE TRANSCRIPTIONAL REGULATOR"/>
    <property type="match status" value="1"/>
</dbReference>
<dbReference type="GO" id="GO:0005829">
    <property type="term" value="C:cytosol"/>
    <property type="evidence" value="ECO:0007669"/>
    <property type="project" value="TreeGrafter"/>
</dbReference>
<dbReference type="InterPro" id="IPR050807">
    <property type="entry name" value="TransReg_Diox_bact_type"/>
</dbReference>
<dbReference type="InterPro" id="IPR001387">
    <property type="entry name" value="Cro/C1-type_HTH"/>
</dbReference>
<comment type="caution">
    <text evidence="5">The sequence shown here is derived from an EMBL/GenBank/DDBJ whole genome shotgun (WGS) entry which is preliminary data.</text>
</comment>
<accession>A0A369ATR3</accession>
<dbReference type="EMBL" id="QPJT01000020">
    <property type="protein sequence ID" value="RCX12760.1"/>
    <property type="molecule type" value="Genomic_DNA"/>
</dbReference>
<keyword evidence="2" id="KW-0238">DNA-binding</keyword>
<dbReference type="OrthoDB" id="371153at2"/>
<evidence type="ECO:0000256" key="2">
    <source>
        <dbReference type="ARBA" id="ARBA00023125"/>
    </source>
</evidence>
<keyword evidence="3" id="KW-0804">Transcription</keyword>
<keyword evidence="6" id="KW-1185">Reference proteome</keyword>
<evidence type="ECO:0000313" key="5">
    <source>
        <dbReference type="EMBL" id="RCX12760.1"/>
    </source>
</evidence>
<dbReference type="GO" id="GO:0003677">
    <property type="term" value="F:DNA binding"/>
    <property type="evidence" value="ECO:0007669"/>
    <property type="project" value="UniProtKB-KW"/>
</dbReference>
<dbReference type="SMART" id="SM00530">
    <property type="entry name" value="HTH_XRE"/>
    <property type="match status" value="1"/>
</dbReference>
<evidence type="ECO:0000259" key="4">
    <source>
        <dbReference type="PROSITE" id="PS50943"/>
    </source>
</evidence>